<keyword evidence="5 10" id="KW-0547">Nucleotide-binding</keyword>
<dbReference type="GO" id="GO:0016874">
    <property type="term" value="F:ligase activity"/>
    <property type="evidence" value="ECO:0007669"/>
    <property type="project" value="UniProtKB-KW"/>
</dbReference>
<feature type="domain" description="Mur ligase C-terminal" evidence="11">
    <location>
        <begin position="293"/>
        <end position="380"/>
    </location>
</feature>
<dbReference type="PANTHER" id="PTHR11136">
    <property type="entry name" value="FOLYLPOLYGLUTAMATE SYNTHASE-RELATED"/>
    <property type="match status" value="1"/>
</dbReference>
<name>A0ABU5KM80_9BACL</name>
<comment type="similarity">
    <text evidence="1 10">Belongs to the folylpolyglutamate synthase family.</text>
</comment>
<organism evidence="13 14">
    <name type="scientific">Jeotgalibacillus haloalkalitolerans</name>
    <dbReference type="NCBI Taxonomy" id="3104292"/>
    <lineage>
        <taxon>Bacteria</taxon>
        <taxon>Bacillati</taxon>
        <taxon>Bacillota</taxon>
        <taxon>Bacilli</taxon>
        <taxon>Bacillales</taxon>
        <taxon>Caryophanaceae</taxon>
        <taxon>Jeotgalibacillus</taxon>
    </lineage>
</organism>
<dbReference type="InterPro" id="IPR001645">
    <property type="entry name" value="Folylpolyglutamate_synth"/>
</dbReference>
<keyword evidence="7" id="KW-0460">Magnesium</keyword>
<dbReference type="EMBL" id="JAXQNN010000002">
    <property type="protein sequence ID" value="MDZ5712372.1"/>
    <property type="molecule type" value="Genomic_DNA"/>
</dbReference>
<evidence type="ECO:0000313" key="14">
    <source>
        <dbReference type="Proteomes" id="UP001292084"/>
    </source>
</evidence>
<dbReference type="Pfam" id="PF08245">
    <property type="entry name" value="Mur_ligase_M"/>
    <property type="match status" value="1"/>
</dbReference>
<dbReference type="InterPro" id="IPR004101">
    <property type="entry name" value="Mur_ligase_C"/>
</dbReference>
<protein>
    <recommendedName>
        <fullName evidence="2">tetrahydrofolate synthase</fullName>
        <ecNumber evidence="2">6.3.2.17</ecNumber>
    </recommendedName>
    <alternativeName>
        <fullName evidence="8">Tetrahydrofolylpolyglutamate synthase</fullName>
    </alternativeName>
</protein>
<evidence type="ECO:0000256" key="1">
    <source>
        <dbReference type="ARBA" id="ARBA00008276"/>
    </source>
</evidence>
<dbReference type="Pfam" id="PF02875">
    <property type="entry name" value="Mur_ligase_C"/>
    <property type="match status" value="1"/>
</dbReference>
<dbReference type="Proteomes" id="UP001292084">
    <property type="component" value="Unassembled WGS sequence"/>
</dbReference>
<dbReference type="EC" id="6.3.2.17" evidence="2"/>
<evidence type="ECO:0000256" key="10">
    <source>
        <dbReference type="PIRNR" id="PIRNR001563"/>
    </source>
</evidence>
<dbReference type="SUPFAM" id="SSF53623">
    <property type="entry name" value="MurD-like peptide ligases, catalytic domain"/>
    <property type="match status" value="1"/>
</dbReference>
<keyword evidence="3 10" id="KW-0436">Ligase</keyword>
<dbReference type="InterPro" id="IPR013221">
    <property type="entry name" value="Mur_ligase_cen"/>
</dbReference>
<evidence type="ECO:0000256" key="7">
    <source>
        <dbReference type="ARBA" id="ARBA00022842"/>
    </source>
</evidence>
<keyword evidence="6 10" id="KW-0067">ATP-binding</keyword>
<comment type="catalytic activity">
    <reaction evidence="9">
        <text>(6S)-5,6,7,8-tetrahydrofolyl-(gamma-L-Glu)(n) + L-glutamate + ATP = (6S)-5,6,7,8-tetrahydrofolyl-(gamma-L-Glu)(n+1) + ADP + phosphate + H(+)</text>
        <dbReference type="Rhea" id="RHEA:10580"/>
        <dbReference type="Rhea" id="RHEA-COMP:14738"/>
        <dbReference type="Rhea" id="RHEA-COMP:14740"/>
        <dbReference type="ChEBI" id="CHEBI:15378"/>
        <dbReference type="ChEBI" id="CHEBI:29985"/>
        <dbReference type="ChEBI" id="CHEBI:30616"/>
        <dbReference type="ChEBI" id="CHEBI:43474"/>
        <dbReference type="ChEBI" id="CHEBI:141005"/>
        <dbReference type="ChEBI" id="CHEBI:456216"/>
        <dbReference type="EC" id="6.3.2.17"/>
    </reaction>
</comment>
<reference evidence="13 14" key="1">
    <citation type="submission" date="2023-12" db="EMBL/GenBank/DDBJ databases">
        <title>Jeotgalibacillus haloalkaliphilus sp. nov., a novel salt-tolerant bacteria, isolated from the estuary of the Fenhe River into the Yellow River.</title>
        <authorList>
            <person name="Li Y."/>
        </authorList>
    </citation>
    <scope>NUCLEOTIDE SEQUENCE [LARGE SCALE GENOMIC DNA]</scope>
    <source>
        <strain evidence="13 14">HH7-29</strain>
    </source>
</reference>
<dbReference type="PANTHER" id="PTHR11136:SF0">
    <property type="entry name" value="DIHYDROFOLATE SYNTHETASE-RELATED"/>
    <property type="match status" value="1"/>
</dbReference>
<evidence type="ECO:0000259" key="12">
    <source>
        <dbReference type="Pfam" id="PF08245"/>
    </source>
</evidence>
<keyword evidence="14" id="KW-1185">Reference proteome</keyword>
<evidence type="ECO:0000259" key="11">
    <source>
        <dbReference type="Pfam" id="PF02875"/>
    </source>
</evidence>
<dbReference type="InterPro" id="IPR018109">
    <property type="entry name" value="Folylpolyglutamate_synth_CS"/>
</dbReference>
<accession>A0ABU5KM80</accession>
<dbReference type="Gene3D" id="3.40.1190.10">
    <property type="entry name" value="Mur-like, catalytic domain"/>
    <property type="match status" value="1"/>
</dbReference>
<dbReference type="PROSITE" id="PS01011">
    <property type="entry name" value="FOLYLPOLYGLU_SYNT_1"/>
    <property type="match status" value="1"/>
</dbReference>
<evidence type="ECO:0000256" key="3">
    <source>
        <dbReference type="ARBA" id="ARBA00022598"/>
    </source>
</evidence>
<keyword evidence="4" id="KW-0479">Metal-binding</keyword>
<sequence length="424" mass="47765">MIQNFEEAVNWIHGRLRLGIKPGLERMEWMMERLGNPHLKINAVHIGGTNGKGSTLSFLRNILEEGGYSVGSFTSPYFEVFNERISVNGKPAPEEDWTALVNKIKPLADELEQHELGGPTEFEVITAMMFYYFGEIKNVDYVLIEVGLGGRFDSTNIVKPLCTCITSIGLDHVSILGDTYEEIAFEKAGIIKEKTPLVLNVKHEGARKVILSQAGKMNAPVFELGQQFTVIHKEYEETGEQFIYNENLHLNTSMSGSHQVENASLAVTMTGLLIKEPDEKSIKAGLEKTYWPGRFETISEDPLVIMDGAHNPEGIDMMMKTVQQKYSNRKIHFIFAAVSDKDLTQMIGKLDRYADQITFTSFNFPRAAAADQLYELSQHPYKQAAGHTDWLSELKPSDDTVYMVTGSLYFLSSVYKKMKSHLKN</sequence>
<dbReference type="InterPro" id="IPR036615">
    <property type="entry name" value="Mur_ligase_C_dom_sf"/>
</dbReference>
<proteinExistence type="inferred from homology"/>
<dbReference type="InterPro" id="IPR036565">
    <property type="entry name" value="Mur-like_cat_sf"/>
</dbReference>
<feature type="domain" description="Mur ligase central" evidence="12">
    <location>
        <begin position="46"/>
        <end position="269"/>
    </location>
</feature>
<evidence type="ECO:0000256" key="6">
    <source>
        <dbReference type="ARBA" id="ARBA00022840"/>
    </source>
</evidence>
<evidence type="ECO:0000256" key="5">
    <source>
        <dbReference type="ARBA" id="ARBA00022741"/>
    </source>
</evidence>
<dbReference type="SUPFAM" id="SSF53244">
    <property type="entry name" value="MurD-like peptide ligases, peptide-binding domain"/>
    <property type="match status" value="1"/>
</dbReference>
<comment type="caution">
    <text evidence="13">The sequence shown here is derived from an EMBL/GenBank/DDBJ whole genome shotgun (WGS) entry which is preliminary data.</text>
</comment>
<evidence type="ECO:0000256" key="9">
    <source>
        <dbReference type="ARBA" id="ARBA00047493"/>
    </source>
</evidence>
<evidence type="ECO:0000313" key="13">
    <source>
        <dbReference type="EMBL" id="MDZ5712372.1"/>
    </source>
</evidence>
<dbReference type="RefSeq" id="WP_322421333.1">
    <property type="nucleotide sequence ID" value="NZ_JAXQNN010000002.1"/>
</dbReference>
<dbReference type="Gene3D" id="3.90.190.20">
    <property type="entry name" value="Mur ligase, C-terminal domain"/>
    <property type="match status" value="1"/>
</dbReference>
<evidence type="ECO:0000256" key="4">
    <source>
        <dbReference type="ARBA" id="ARBA00022723"/>
    </source>
</evidence>
<dbReference type="PROSITE" id="PS01012">
    <property type="entry name" value="FOLYLPOLYGLU_SYNT_2"/>
    <property type="match status" value="1"/>
</dbReference>
<evidence type="ECO:0000256" key="8">
    <source>
        <dbReference type="ARBA" id="ARBA00030592"/>
    </source>
</evidence>
<dbReference type="PIRSF" id="PIRSF001563">
    <property type="entry name" value="Folylpolyglu_synth"/>
    <property type="match status" value="1"/>
</dbReference>
<evidence type="ECO:0000256" key="2">
    <source>
        <dbReference type="ARBA" id="ARBA00013025"/>
    </source>
</evidence>
<gene>
    <name evidence="13" type="ORF">UFB30_09020</name>
</gene>
<dbReference type="NCBIfam" id="TIGR01499">
    <property type="entry name" value="folC"/>
    <property type="match status" value="1"/>
</dbReference>